<evidence type="ECO:0000313" key="1">
    <source>
        <dbReference type="EMBL" id="KAA1422049.1"/>
    </source>
</evidence>
<evidence type="ECO:0000313" key="2">
    <source>
        <dbReference type="Proteomes" id="UP000325003"/>
    </source>
</evidence>
<reference evidence="1 2" key="1">
    <citation type="submission" date="2019-09" db="EMBL/GenBank/DDBJ databases">
        <title>Nocardioides panacisoli sp. nov., isolated from the soil of a ginseng field.</title>
        <authorList>
            <person name="Cho C."/>
        </authorList>
    </citation>
    <scope>NUCLEOTIDE SEQUENCE [LARGE SCALE GENOMIC DNA]</scope>
    <source>
        <strain evidence="1 2">BN130099</strain>
    </source>
</reference>
<dbReference type="EMBL" id="VUJV01000001">
    <property type="protein sequence ID" value="KAA1422049.1"/>
    <property type="molecule type" value="Genomic_DNA"/>
</dbReference>
<dbReference type="InterPro" id="IPR012467">
    <property type="entry name" value="DUF1684"/>
</dbReference>
<dbReference type="Pfam" id="PF07920">
    <property type="entry name" value="DUF1684"/>
    <property type="match status" value="1"/>
</dbReference>
<sequence length="263" mass="28231">MVTVDDDASFLGDWQAWHDAREERLVSPYGFLSISGLHWLDDNPQRYAGVPGAWSFGPDGVVVDLGPDEVLSIDDRELHGREVIGPVDEVGVLGISGDLHLEVAARGGAVLLRPRDPSHPLRAAHRETPTYPPSETWQVAATFHPYDVVAPTDIEIQNLAIGAVEDAVGEVAFEIDGQPQRLVALDDHGGLWLLFADATSGRTTYGAGRQLYAPAPGPDGAVVLDFNRATNLPCAYTTFTTCPIPPPQNRMAVAVPAGEMVPL</sequence>
<organism evidence="1 2">
    <name type="scientific">Nocardioides humilatus</name>
    <dbReference type="NCBI Taxonomy" id="2607660"/>
    <lineage>
        <taxon>Bacteria</taxon>
        <taxon>Bacillati</taxon>
        <taxon>Actinomycetota</taxon>
        <taxon>Actinomycetes</taxon>
        <taxon>Propionibacteriales</taxon>
        <taxon>Nocardioidaceae</taxon>
        <taxon>Nocardioides</taxon>
    </lineage>
</organism>
<accession>A0A5B1LQT7</accession>
<dbReference type="Proteomes" id="UP000325003">
    <property type="component" value="Unassembled WGS sequence"/>
</dbReference>
<name>A0A5B1LQT7_9ACTN</name>
<keyword evidence="2" id="KW-1185">Reference proteome</keyword>
<dbReference type="PANTHER" id="PTHR41913">
    <property type="entry name" value="DUF1684 DOMAIN-CONTAINING PROTEIN"/>
    <property type="match status" value="1"/>
</dbReference>
<gene>
    <name evidence="1" type="ORF">F0U44_02990</name>
</gene>
<protein>
    <submittedName>
        <fullName evidence="1">DUF1684 domain-containing protein</fullName>
    </submittedName>
</protein>
<reference evidence="1 2" key="2">
    <citation type="submission" date="2019-09" db="EMBL/GenBank/DDBJ databases">
        <authorList>
            <person name="Jin C."/>
        </authorList>
    </citation>
    <scope>NUCLEOTIDE SEQUENCE [LARGE SCALE GENOMIC DNA]</scope>
    <source>
        <strain evidence="1 2">BN130099</strain>
    </source>
</reference>
<dbReference type="PANTHER" id="PTHR41913:SF1">
    <property type="entry name" value="DUF1684 DOMAIN-CONTAINING PROTEIN"/>
    <property type="match status" value="1"/>
</dbReference>
<proteinExistence type="predicted"/>
<comment type="caution">
    <text evidence="1">The sequence shown here is derived from an EMBL/GenBank/DDBJ whole genome shotgun (WGS) entry which is preliminary data.</text>
</comment>
<dbReference type="AlphaFoldDB" id="A0A5B1LQT7"/>